<dbReference type="AlphaFoldDB" id="A0A0N9MT55"/>
<dbReference type="PANTHER" id="PTHR34070:SF1">
    <property type="entry name" value="DNA ALKYLATION REPAIR PROTEIN"/>
    <property type="match status" value="1"/>
</dbReference>
<dbReference type="STRING" id="1136941.ACH46_16010"/>
<keyword evidence="2" id="KW-1185">Reference proteome</keyword>
<evidence type="ECO:0000313" key="2">
    <source>
        <dbReference type="Proteomes" id="UP000063789"/>
    </source>
</evidence>
<dbReference type="InterPro" id="IPR016024">
    <property type="entry name" value="ARM-type_fold"/>
</dbReference>
<dbReference type="PANTHER" id="PTHR34070">
    <property type="entry name" value="ARMADILLO-TYPE FOLD"/>
    <property type="match status" value="1"/>
</dbReference>
<dbReference type="Gene3D" id="1.25.10.90">
    <property type="match status" value="1"/>
</dbReference>
<sequence length="239" mass="26524">MNVDSAAAEIVAEVVAAGSPERAASSQKFFKTGPGEYAEGDRFIGVSVPELRRFARSLRGSPAAVIDDLLGSELHEIRMLALLVLGENYRRADEPAVWVEQYRAAVRAGRVDNWDLVDCSAAPILGDWARRADDVDELTRWAASDDLWERRVGIVGTHAFITGGRSDAILAVAPLVIDDRRDLIQKAFGWMLREMGKRVDEPALLDFLEANAARMGRAALSYAIERLPAEQRRYFRALR</sequence>
<dbReference type="CDD" id="cd06561">
    <property type="entry name" value="AlkD_like"/>
    <property type="match status" value="1"/>
</dbReference>
<proteinExistence type="predicted"/>
<dbReference type="EMBL" id="CP011853">
    <property type="protein sequence ID" value="ALG85710.1"/>
    <property type="molecule type" value="Genomic_DNA"/>
</dbReference>
<dbReference type="KEGG" id="goq:ACH46_16010"/>
<dbReference type="Pfam" id="PF08713">
    <property type="entry name" value="DNA_alkylation"/>
    <property type="match status" value="1"/>
</dbReference>
<dbReference type="OrthoDB" id="9775346at2"/>
<reference evidence="2" key="1">
    <citation type="submission" date="2015-06" db="EMBL/GenBank/DDBJ databases">
        <title>Complete genome sequence and metabolic analysis of phthalate degradation pathway in Gordonia sp. QH-11.</title>
        <authorList>
            <person name="Jin D."/>
            <person name="Kong X."/>
            <person name="Bai Z."/>
        </authorList>
    </citation>
    <scope>NUCLEOTIDE SEQUENCE [LARGE SCALE GENOMIC DNA]</scope>
    <source>
        <strain evidence="2">QH-11</strain>
    </source>
</reference>
<dbReference type="SUPFAM" id="SSF48371">
    <property type="entry name" value="ARM repeat"/>
    <property type="match status" value="1"/>
</dbReference>
<dbReference type="Proteomes" id="UP000063789">
    <property type="component" value="Chromosome"/>
</dbReference>
<dbReference type="RefSeq" id="WP_062393802.1">
    <property type="nucleotide sequence ID" value="NZ_CP011853.1"/>
</dbReference>
<evidence type="ECO:0000313" key="1">
    <source>
        <dbReference type="EMBL" id="ALG85710.1"/>
    </source>
</evidence>
<name>A0A0N9MT55_9ACTN</name>
<dbReference type="InterPro" id="IPR014825">
    <property type="entry name" value="DNA_alkylation"/>
</dbReference>
<accession>A0A0N9MT55</accession>
<gene>
    <name evidence="1" type="ORF">ACH46_16010</name>
</gene>
<reference evidence="1 2" key="2">
    <citation type="journal article" date="2017" name="Int. J. Syst. Evol. Microbiol.">
        <title>Gordonia phthalatica sp. nov., a di-n-butyl phthalate-degrading bacterium isolated from activated sludge.</title>
        <authorList>
            <person name="Jin D."/>
            <person name="Kong X."/>
            <person name="Jia M."/>
            <person name="Yu X."/>
            <person name="Wang X."/>
            <person name="Zhuang X."/>
            <person name="Deng Y."/>
            <person name="Bai Z."/>
        </authorList>
    </citation>
    <scope>NUCLEOTIDE SEQUENCE [LARGE SCALE GENOMIC DNA]</scope>
    <source>
        <strain evidence="1 2">QH-11</strain>
    </source>
</reference>
<protein>
    <submittedName>
        <fullName evidence="1">DNA alkylation repair protein</fullName>
    </submittedName>
</protein>
<organism evidence="1 2">
    <name type="scientific">Gordonia phthalatica</name>
    <dbReference type="NCBI Taxonomy" id="1136941"/>
    <lineage>
        <taxon>Bacteria</taxon>
        <taxon>Bacillati</taxon>
        <taxon>Actinomycetota</taxon>
        <taxon>Actinomycetes</taxon>
        <taxon>Mycobacteriales</taxon>
        <taxon>Gordoniaceae</taxon>
        <taxon>Gordonia</taxon>
    </lineage>
</organism>
<dbReference type="PATRIC" id="fig|1136941.3.peg.3271"/>